<organism evidence="9">
    <name type="scientific">Tunturiibacter empetritectus</name>
    <dbReference type="NCBI Taxonomy" id="3069691"/>
    <lineage>
        <taxon>Bacteria</taxon>
        <taxon>Pseudomonadati</taxon>
        <taxon>Acidobacteriota</taxon>
        <taxon>Terriglobia</taxon>
        <taxon>Terriglobales</taxon>
        <taxon>Acidobacteriaceae</taxon>
        <taxon>Tunturiibacter</taxon>
    </lineage>
</organism>
<dbReference type="GO" id="GO:1990281">
    <property type="term" value="C:efflux pump complex"/>
    <property type="evidence" value="ECO:0007669"/>
    <property type="project" value="TreeGrafter"/>
</dbReference>
<evidence type="ECO:0000256" key="4">
    <source>
        <dbReference type="ARBA" id="ARBA00022452"/>
    </source>
</evidence>
<proteinExistence type="inferred from homology"/>
<feature type="signal peptide" evidence="8">
    <location>
        <begin position="1"/>
        <end position="28"/>
    </location>
</feature>
<dbReference type="RefSeq" id="WP_353068219.1">
    <property type="nucleotide sequence ID" value="NZ_CP132932.1"/>
</dbReference>
<evidence type="ECO:0000256" key="7">
    <source>
        <dbReference type="ARBA" id="ARBA00023237"/>
    </source>
</evidence>
<keyword evidence="4" id="KW-1134">Transmembrane beta strand</keyword>
<reference evidence="9" key="1">
    <citation type="submission" date="2023-08" db="EMBL/GenBank/DDBJ databases">
        <authorList>
            <person name="Messyasz A."/>
            <person name="Mannisto M.K."/>
            <person name="Kerkhof L.J."/>
            <person name="Haggblom M."/>
        </authorList>
    </citation>
    <scope>NUCLEOTIDE SEQUENCE</scope>
    <source>
        <strain evidence="9">M8UP23</strain>
    </source>
</reference>
<dbReference type="EMBL" id="CP132932">
    <property type="protein sequence ID" value="XCB25147.1"/>
    <property type="molecule type" value="Genomic_DNA"/>
</dbReference>
<evidence type="ECO:0000256" key="1">
    <source>
        <dbReference type="ARBA" id="ARBA00004442"/>
    </source>
</evidence>
<name>A0AAU7Z8Q8_9BACT</name>
<evidence type="ECO:0000256" key="6">
    <source>
        <dbReference type="ARBA" id="ARBA00023136"/>
    </source>
</evidence>
<dbReference type="AlphaFoldDB" id="A0AAU7Z8Q8"/>
<keyword evidence="3" id="KW-0813">Transport</keyword>
<keyword evidence="8" id="KW-0732">Signal</keyword>
<feature type="chain" id="PRO_5043907967" evidence="8">
    <location>
        <begin position="29"/>
        <end position="491"/>
    </location>
</feature>
<sequence>MKRIFLFNPIFAFGWVMALVLAPSPAEAWQTTTSGVAAPELTGAPQSAASPTTDAGATQANGGVMAQASVQGTNQAGQAVTLDQALSLARANEPAFAAAVAASKTAQLDRSIARAALLPSVVYHNQFLYTQPNGARNGTGSIGTTQPSPRFIANNTVHEYISQGVATETIGLAQYTALARAGAAAAIASAEMEISRRGLTSTVVGLFYNSTAAQQRIVVQQRATDEAADFVKQTQQREAAREVAHADVIKAQLTLQQRQRDLGDAQLQAQKARLDLGVLLFPDPRSPYSVTLPAATSLPERTVVETQAAANNPELKSALATLRAKDLDITTARAAYLPDLVLNYSYGIDAPQFAANGPDGVRNLGYSASATLDIPVWDWFATQHKIKQAHILRDAAKVALTSTQRTLIAQLDEFYGEASLAHDQLASLELSVQTARESLHLTRMRYSAGEATVLEVVDAQNSLTSAELAYQDGTIRYQLALANLQLLTGTI</sequence>
<keyword evidence="6" id="KW-0472">Membrane</keyword>
<comment type="similarity">
    <text evidence="2">Belongs to the outer membrane factor (OMF) (TC 1.B.17) family.</text>
</comment>
<gene>
    <name evidence="9" type="ORF">RBB75_11845</name>
</gene>
<keyword evidence="5" id="KW-0812">Transmembrane</keyword>
<keyword evidence="7" id="KW-0998">Cell outer membrane</keyword>
<dbReference type="InterPro" id="IPR003423">
    <property type="entry name" value="OMP_efflux"/>
</dbReference>
<evidence type="ECO:0000256" key="3">
    <source>
        <dbReference type="ARBA" id="ARBA00022448"/>
    </source>
</evidence>
<dbReference type="Gene3D" id="1.20.1600.10">
    <property type="entry name" value="Outer membrane efflux proteins (OEP)"/>
    <property type="match status" value="1"/>
</dbReference>
<evidence type="ECO:0000256" key="8">
    <source>
        <dbReference type="SAM" id="SignalP"/>
    </source>
</evidence>
<dbReference type="Pfam" id="PF02321">
    <property type="entry name" value="OEP"/>
    <property type="match status" value="1"/>
</dbReference>
<dbReference type="GO" id="GO:0009279">
    <property type="term" value="C:cell outer membrane"/>
    <property type="evidence" value="ECO:0007669"/>
    <property type="project" value="UniProtKB-SubCell"/>
</dbReference>
<protein>
    <submittedName>
        <fullName evidence="9">TolC family protein</fullName>
    </submittedName>
</protein>
<evidence type="ECO:0000256" key="2">
    <source>
        <dbReference type="ARBA" id="ARBA00007613"/>
    </source>
</evidence>
<dbReference type="GO" id="GO:0015288">
    <property type="term" value="F:porin activity"/>
    <property type="evidence" value="ECO:0007669"/>
    <property type="project" value="TreeGrafter"/>
</dbReference>
<accession>A0AAU7Z8Q8</accession>
<dbReference type="KEGG" id="temp:RBB75_11845"/>
<evidence type="ECO:0000313" key="9">
    <source>
        <dbReference type="EMBL" id="XCB25147.1"/>
    </source>
</evidence>
<dbReference type="GO" id="GO:0015562">
    <property type="term" value="F:efflux transmembrane transporter activity"/>
    <property type="evidence" value="ECO:0007669"/>
    <property type="project" value="InterPro"/>
</dbReference>
<dbReference type="SUPFAM" id="SSF56954">
    <property type="entry name" value="Outer membrane efflux proteins (OEP)"/>
    <property type="match status" value="1"/>
</dbReference>
<dbReference type="InterPro" id="IPR051906">
    <property type="entry name" value="TolC-like"/>
</dbReference>
<reference evidence="9" key="2">
    <citation type="journal article" date="2024" name="Environ. Microbiol.">
        <title>Genome analysis and description of Tunturibacter gen. nov. expands the diversity of Terriglobia in tundra soils.</title>
        <authorList>
            <person name="Messyasz A."/>
            <person name="Mannisto M.K."/>
            <person name="Kerkhof L.J."/>
            <person name="Haggblom M.M."/>
        </authorList>
    </citation>
    <scope>NUCLEOTIDE SEQUENCE</scope>
    <source>
        <strain evidence="9">M8UP23</strain>
    </source>
</reference>
<evidence type="ECO:0000256" key="5">
    <source>
        <dbReference type="ARBA" id="ARBA00022692"/>
    </source>
</evidence>
<comment type="subcellular location">
    <subcellularLocation>
        <location evidence="1">Cell outer membrane</location>
    </subcellularLocation>
</comment>
<dbReference type="PANTHER" id="PTHR30026:SF20">
    <property type="entry name" value="OUTER MEMBRANE PROTEIN TOLC"/>
    <property type="match status" value="1"/>
</dbReference>
<dbReference type="PANTHER" id="PTHR30026">
    <property type="entry name" value="OUTER MEMBRANE PROTEIN TOLC"/>
    <property type="match status" value="1"/>
</dbReference>